<gene>
    <name evidence="2" type="ORF">G6N73_06940</name>
</gene>
<keyword evidence="3" id="KW-1185">Reference proteome</keyword>
<evidence type="ECO:0000259" key="1">
    <source>
        <dbReference type="Pfam" id="PF01636"/>
    </source>
</evidence>
<dbReference type="AlphaFoldDB" id="A0A6G4W9J6"/>
<protein>
    <submittedName>
        <fullName evidence="2">Aminoglycoside phosphotransferase family protein</fullName>
    </submittedName>
</protein>
<dbReference type="InterPro" id="IPR002575">
    <property type="entry name" value="Aminoglycoside_PTrfase"/>
</dbReference>
<dbReference type="InterPro" id="IPR051678">
    <property type="entry name" value="AGP_Transferase"/>
</dbReference>
<dbReference type="PANTHER" id="PTHR21310:SF42">
    <property type="entry name" value="BIFUNCTIONAL AAC_APH"/>
    <property type="match status" value="1"/>
</dbReference>
<dbReference type="Pfam" id="PF01636">
    <property type="entry name" value="APH"/>
    <property type="match status" value="1"/>
</dbReference>
<proteinExistence type="predicted"/>
<dbReference type="Proteomes" id="UP001642900">
    <property type="component" value="Unassembled WGS sequence"/>
</dbReference>
<dbReference type="RefSeq" id="WP_165025188.1">
    <property type="nucleotide sequence ID" value="NZ_JAAKZF010000005.1"/>
</dbReference>
<dbReference type="Gene3D" id="3.30.200.20">
    <property type="entry name" value="Phosphorylase Kinase, domain 1"/>
    <property type="match status" value="1"/>
</dbReference>
<dbReference type="SUPFAM" id="SSF56112">
    <property type="entry name" value="Protein kinase-like (PK-like)"/>
    <property type="match status" value="1"/>
</dbReference>
<dbReference type="PANTHER" id="PTHR21310">
    <property type="entry name" value="AMINOGLYCOSIDE PHOSPHOTRANSFERASE-RELATED-RELATED"/>
    <property type="match status" value="1"/>
</dbReference>
<feature type="domain" description="Aminoglycoside phosphotransferase" evidence="1">
    <location>
        <begin position="35"/>
        <end position="260"/>
    </location>
</feature>
<dbReference type="CDD" id="cd05155">
    <property type="entry name" value="APH_ChoK_like_1"/>
    <property type="match status" value="1"/>
</dbReference>
<dbReference type="Gene3D" id="3.90.1200.10">
    <property type="match status" value="1"/>
</dbReference>
<dbReference type="InterPro" id="IPR011009">
    <property type="entry name" value="Kinase-like_dom_sf"/>
</dbReference>
<sequence length="297" mass="32789">MTIDRKDIDAALVSRLVAAQFPQWAGLPIRSVEFGGWDNRTFHLGDRMTVRLPSAAAYAAQVEKEHRWLPKLAPFLPLPIPTPLAKGAPAGFYPWPWSIYRWLDGETASVERIGDMRQFATALAEFLIALQRADATRGPPPGKHNFFRGGSLTVYDGETRRAIAALDGAVDTGMATEIWETALAATWRGEPVWVHGDVAVGNLLVKDGRLSAVIDFGSSAVGDPACDLYIAWTFLEGESREAFRAAMPADEATWTRGRGWTLWKALITYAEHRDAEPLGPWARRVIDEVLGDHRRAG</sequence>
<dbReference type="EMBL" id="JAAKZF010000005">
    <property type="protein sequence ID" value="NGO50916.1"/>
    <property type="molecule type" value="Genomic_DNA"/>
</dbReference>
<comment type="caution">
    <text evidence="2">The sequence shown here is derived from an EMBL/GenBank/DDBJ whole genome shotgun (WGS) entry which is preliminary data.</text>
</comment>
<name>A0A6G4W9J6_9HYPH</name>
<reference evidence="2 3" key="1">
    <citation type="submission" date="2020-02" db="EMBL/GenBank/DDBJ databases">
        <title>Genome sequence of strain CCNWXJ40-4.</title>
        <authorList>
            <person name="Gao J."/>
            <person name="Sun J."/>
        </authorList>
    </citation>
    <scope>NUCLEOTIDE SEQUENCE [LARGE SCALE GENOMIC DNA]</scope>
    <source>
        <strain evidence="2 3">CCNWXJ 40-4</strain>
    </source>
</reference>
<evidence type="ECO:0000313" key="2">
    <source>
        <dbReference type="EMBL" id="NGO50916.1"/>
    </source>
</evidence>
<accession>A0A6G4W9J6</accession>
<organism evidence="2 3">
    <name type="scientific">Allomesorhizobium camelthorni</name>
    <dbReference type="NCBI Taxonomy" id="475069"/>
    <lineage>
        <taxon>Bacteria</taxon>
        <taxon>Pseudomonadati</taxon>
        <taxon>Pseudomonadota</taxon>
        <taxon>Alphaproteobacteria</taxon>
        <taxon>Hyphomicrobiales</taxon>
        <taxon>Phyllobacteriaceae</taxon>
        <taxon>Allomesorhizobium</taxon>
    </lineage>
</organism>
<evidence type="ECO:0000313" key="3">
    <source>
        <dbReference type="Proteomes" id="UP001642900"/>
    </source>
</evidence>